<dbReference type="EMBL" id="SSTD01002571">
    <property type="protein sequence ID" value="TYK27759.1"/>
    <property type="molecule type" value="Genomic_DNA"/>
</dbReference>
<comment type="caution">
    <text evidence="2">The sequence shown here is derived from an EMBL/GenBank/DDBJ whole genome shotgun (WGS) entry which is preliminary data.</text>
</comment>
<sequence>MSNSEVKFLRGVPSDSPVIPSKKKSEITFDPLFNVSSEECEHLEKTDRNEEQLQMEPSETDLNALFQIDEELEDVSNVNEQCSACPLSVQPIRLPDHLKPFVADCSLFDSMEFHLKTNWQI</sequence>
<dbReference type="Proteomes" id="UP000321947">
    <property type="component" value="Unassembled WGS sequence"/>
</dbReference>
<evidence type="ECO:0000313" key="2">
    <source>
        <dbReference type="EMBL" id="TYK27759.1"/>
    </source>
</evidence>
<name>A0A5D3DWE3_CUCMM</name>
<dbReference type="AlphaFoldDB" id="A0A5D3DWE3"/>
<evidence type="ECO:0000256" key="1">
    <source>
        <dbReference type="SAM" id="MobiDB-lite"/>
    </source>
</evidence>
<organism evidence="2 3">
    <name type="scientific">Cucumis melo var. makuwa</name>
    <name type="common">Oriental melon</name>
    <dbReference type="NCBI Taxonomy" id="1194695"/>
    <lineage>
        <taxon>Eukaryota</taxon>
        <taxon>Viridiplantae</taxon>
        <taxon>Streptophyta</taxon>
        <taxon>Embryophyta</taxon>
        <taxon>Tracheophyta</taxon>
        <taxon>Spermatophyta</taxon>
        <taxon>Magnoliopsida</taxon>
        <taxon>eudicotyledons</taxon>
        <taxon>Gunneridae</taxon>
        <taxon>Pentapetalae</taxon>
        <taxon>rosids</taxon>
        <taxon>fabids</taxon>
        <taxon>Cucurbitales</taxon>
        <taxon>Cucurbitaceae</taxon>
        <taxon>Benincaseae</taxon>
        <taxon>Cucumis</taxon>
    </lineage>
</organism>
<feature type="region of interest" description="Disordered" evidence="1">
    <location>
        <begin position="1"/>
        <end position="21"/>
    </location>
</feature>
<evidence type="ECO:0000313" key="3">
    <source>
        <dbReference type="Proteomes" id="UP000321947"/>
    </source>
</evidence>
<protein>
    <submittedName>
        <fullName evidence="2">Uncharacterized protein</fullName>
    </submittedName>
</protein>
<reference evidence="2 3" key="1">
    <citation type="submission" date="2019-08" db="EMBL/GenBank/DDBJ databases">
        <title>Draft genome sequences of two oriental melons (Cucumis melo L. var makuwa).</title>
        <authorList>
            <person name="Kwon S.-Y."/>
        </authorList>
    </citation>
    <scope>NUCLEOTIDE SEQUENCE [LARGE SCALE GENOMIC DNA]</scope>
    <source>
        <strain evidence="3">cv. Chang Bougi</strain>
        <tissue evidence="2">Leaf</tissue>
    </source>
</reference>
<accession>A0A5D3DWE3</accession>
<proteinExistence type="predicted"/>
<gene>
    <name evidence="2" type="ORF">E5676_scaffold225G001180</name>
</gene>